<feature type="chain" id="PRO_5039093629" description="Lipoprotein" evidence="1">
    <location>
        <begin position="22"/>
        <end position="277"/>
    </location>
</feature>
<gene>
    <name evidence="2" type="ORF">FB566_4000</name>
</gene>
<keyword evidence="1" id="KW-0732">Signal</keyword>
<sequence>MRLRRFAVTTGVLAAGASLLAGCGDFRDFGSFQYACTITVDEGTVQLDEEQAANAATITAIGLRRGIPDRGLIVALATAWQESKLHNIDYGDRDSLGLFQQRPSQGWGTEEQVMDPRYAAEVFYEHLERIPGWEDMRVTDAAQAVQRSAFPEEYEQWADDSAIMVAAYTGAADEALTCRSTDEEGGVTATVSALTSSLLGDWGDNTIYTEGETDLSVPVDTPRDGWQYAAWLVAHSHGHGVTSVSYNGITWSAEDGKWTKSSDGDGDPHAVVATITV</sequence>
<evidence type="ECO:0008006" key="4">
    <source>
        <dbReference type="Google" id="ProtNLM"/>
    </source>
</evidence>
<dbReference type="InParanoid" id="A0A543B0R4"/>
<reference evidence="2 3" key="1">
    <citation type="submission" date="2019-06" db="EMBL/GenBank/DDBJ databases">
        <title>Sequencing the genomes of 1000 actinobacteria strains.</title>
        <authorList>
            <person name="Klenk H.-P."/>
        </authorList>
    </citation>
    <scope>NUCLEOTIDE SEQUENCE [LARGE SCALE GENOMIC DNA]</scope>
    <source>
        <strain evidence="2 3">DSM 45928</strain>
    </source>
</reference>
<evidence type="ECO:0000313" key="2">
    <source>
        <dbReference type="EMBL" id="TQL78414.1"/>
    </source>
</evidence>
<dbReference type="RefSeq" id="WP_142042802.1">
    <property type="nucleotide sequence ID" value="NZ_JBHTGS010000003.1"/>
</dbReference>
<protein>
    <recommendedName>
        <fullName evidence="4">Lipoprotein</fullName>
    </recommendedName>
</protein>
<dbReference type="OrthoDB" id="5171895at2"/>
<dbReference type="AlphaFoldDB" id="A0A543B0R4"/>
<keyword evidence="3" id="KW-1185">Reference proteome</keyword>
<dbReference type="PROSITE" id="PS51257">
    <property type="entry name" value="PROKAR_LIPOPROTEIN"/>
    <property type="match status" value="1"/>
</dbReference>
<name>A0A543B0R4_9ACTN</name>
<organism evidence="2 3">
    <name type="scientific">Stackebrandtia endophytica</name>
    <dbReference type="NCBI Taxonomy" id="1496996"/>
    <lineage>
        <taxon>Bacteria</taxon>
        <taxon>Bacillati</taxon>
        <taxon>Actinomycetota</taxon>
        <taxon>Actinomycetes</taxon>
        <taxon>Glycomycetales</taxon>
        <taxon>Glycomycetaceae</taxon>
        <taxon>Stackebrandtia</taxon>
    </lineage>
</organism>
<feature type="signal peptide" evidence="1">
    <location>
        <begin position="1"/>
        <end position="21"/>
    </location>
</feature>
<proteinExistence type="predicted"/>
<accession>A0A543B0R4</accession>
<dbReference type="EMBL" id="VFOW01000001">
    <property type="protein sequence ID" value="TQL78414.1"/>
    <property type="molecule type" value="Genomic_DNA"/>
</dbReference>
<dbReference type="Proteomes" id="UP000317043">
    <property type="component" value="Unassembled WGS sequence"/>
</dbReference>
<evidence type="ECO:0000313" key="3">
    <source>
        <dbReference type="Proteomes" id="UP000317043"/>
    </source>
</evidence>
<comment type="caution">
    <text evidence="2">The sequence shown here is derived from an EMBL/GenBank/DDBJ whole genome shotgun (WGS) entry which is preliminary data.</text>
</comment>
<evidence type="ECO:0000256" key="1">
    <source>
        <dbReference type="SAM" id="SignalP"/>
    </source>
</evidence>